<reference evidence="13 14" key="1">
    <citation type="submission" date="2019-09" db="EMBL/GenBank/DDBJ databases">
        <title>Phylogeny of genus Pseudoclavibacter and closely related genus.</title>
        <authorList>
            <person name="Li Y."/>
        </authorList>
    </citation>
    <scope>NUCLEOTIDE SEQUENCE [LARGE SCALE GENOMIC DNA]</scope>
    <source>
        <strain evidence="13 14">THG-MD12</strain>
    </source>
</reference>
<protein>
    <recommendedName>
        <fullName evidence="11">Molybdopterin molybdenumtransferase</fullName>
        <ecNumber evidence="11">2.10.1.1</ecNumber>
    </recommendedName>
</protein>
<dbReference type="Pfam" id="PF03454">
    <property type="entry name" value="MoeA_C"/>
    <property type="match status" value="1"/>
</dbReference>
<dbReference type="InterPro" id="IPR005110">
    <property type="entry name" value="MoeA_linker/N"/>
</dbReference>
<dbReference type="Gene3D" id="2.170.190.11">
    <property type="entry name" value="Molybdopterin biosynthesis moea protein, domain 3"/>
    <property type="match status" value="1"/>
</dbReference>
<dbReference type="Gene3D" id="2.40.340.10">
    <property type="entry name" value="MoeA, C-terminal, domain IV"/>
    <property type="match status" value="1"/>
</dbReference>
<dbReference type="OrthoDB" id="9804758at2"/>
<dbReference type="RefSeq" id="WP_151423158.1">
    <property type="nucleotide sequence ID" value="NZ_WBJX01000002.1"/>
</dbReference>
<dbReference type="AlphaFoldDB" id="A0A7J5B385"/>
<keyword evidence="8 11" id="KW-0460">Magnesium</keyword>
<dbReference type="EC" id="2.10.1.1" evidence="11"/>
<comment type="catalytic activity">
    <reaction evidence="10">
        <text>adenylyl-molybdopterin + molybdate = Mo-molybdopterin + AMP + H(+)</text>
        <dbReference type="Rhea" id="RHEA:35047"/>
        <dbReference type="ChEBI" id="CHEBI:15378"/>
        <dbReference type="ChEBI" id="CHEBI:36264"/>
        <dbReference type="ChEBI" id="CHEBI:62727"/>
        <dbReference type="ChEBI" id="CHEBI:71302"/>
        <dbReference type="ChEBI" id="CHEBI:456215"/>
        <dbReference type="EC" id="2.10.1.1"/>
    </reaction>
</comment>
<dbReference type="InterPro" id="IPR038987">
    <property type="entry name" value="MoeA-like"/>
</dbReference>
<comment type="function">
    <text evidence="2 11">Catalyzes the insertion of molybdate into adenylated molybdopterin with the concomitant release of AMP.</text>
</comment>
<evidence type="ECO:0000256" key="11">
    <source>
        <dbReference type="RuleBase" id="RU365090"/>
    </source>
</evidence>
<evidence type="ECO:0000313" key="13">
    <source>
        <dbReference type="EMBL" id="KAB1638055.1"/>
    </source>
</evidence>
<evidence type="ECO:0000256" key="4">
    <source>
        <dbReference type="ARBA" id="ARBA00010763"/>
    </source>
</evidence>
<evidence type="ECO:0000256" key="8">
    <source>
        <dbReference type="ARBA" id="ARBA00022842"/>
    </source>
</evidence>
<evidence type="ECO:0000256" key="10">
    <source>
        <dbReference type="ARBA" id="ARBA00047317"/>
    </source>
</evidence>
<keyword evidence="14" id="KW-1185">Reference proteome</keyword>
<dbReference type="InterPro" id="IPR036425">
    <property type="entry name" value="MoaB/Mog-like_dom_sf"/>
</dbReference>
<keyword evidence="6 11" id="KW-0808">Transferase</keyword>
<proteinExistence type="inferred from homology"/>
<dbReference type="GO" id="GO:0005829">
    <property type="term" value="C:cytosol"/>
    <property type="evidence" value="ECO:0007669"/>
    <property type="project" value="TreeGrafter"/>
</dbReference>
<sequence length="419" mass="42964">MIEVETQLARVLAETRPLSSETVPLSAAHGRVIAETVTSRYALPPWTNSAMDGYAVRSADVATASTDVPVTLEVVADLPAGASADPALSPGQAARIMTGAPVPADADAIVPVEATDGGERRVSVTAPAAAGAHIRSAGEDRQPGDALVSAGARAGAEVLSALASAGYGTIAVARRPRLAVIATGSELVAPGEPLDRGQIPDSNSLLISSLAVEHGAALVDVVRVSDDVDDLDAALRRLSDRCDVIVLTGGVSMGAYDPVKELLSPGGQVRFEKVAMQPGKPQGFGRLGEPWVGTGTPGPLVFGLPGNPVSAWVSFLVFVRPCLRALQAASLVEDPRLSARAETGWRTPPGRRQYLPARIRLTDAGVLVAPAAARGSGSHLVGSLADANGYAIVDASVERVHEGDTVQVVPLVSDVGARL</sequence>
<dbReference type="PANTHER" id="PTHR10192:SF5">
    <property type="entry name" value="GEPHYRIN"/>
    <property type="match status" value="1"/>
</dbReference>
<dbReference type="SUPFAM" id="SSF63882">
    <property type="entry name" value="MoeA N-terminal region -like"/>
    <property type="match status" value="1"/>
</dbReference>
<dbReference type="InterPro" id="IPR001453">
    <property type="entry name" value="MoaB/Mog_dom"/>
</dbReference>
<dbReference type="InterPro" id="IPR036688">
    <property type="entry name" value="MoeA_C_domain_IV_sf"/>
</dbReference>
<organism evidence="13 14">
    <name type="scientific">Pseudoclavibacter terrae</name>
    <dbReference type="NCBI Taxonomy" id="1530195"/>
    <lineage>
        <taxon>Bacteria</taxon>
        <taxon>Bacillati</taxon>
        <taxon>Actinomycetota</taxon>
        <taxon>Actinomycetes</taxon>
        <taxon>Micrococcales</taxon>
        <taxon>Microbacteriaceae</taxon>
        <taxon>Pseudoclavibacter</taxon>
    </lineage>
</organism>
<keyword evidence="9 11" id="KW-0501">Molybdenum cofactor biosynthesis</keyword>
<dbReference type="SUPFAM" id="SSF63867">
    <property type="entry name" value="MoeA C-terminal domain-like"/>
    <property type="match status" value="1"/>
</dbReference>
<comment type="similarity">
    <text evidence="4 11">Belongs to the MoeA family.</text>
</comment>
<dbReference type="GO" id="GO:0046872">
    <property type="term" value="F:metal ion binding"/>
    <property type="evidence" value="ECO:0007669"/>
    <property type="project" value="UniProtKB-UniRule"/>
</dbReference>
<comment type="pathway">
    <text evidence="3 11">Cofactor biosynthesis; molybdopterin biosynthesis.</text>
</comment>
<dbReference type="GO" id="GO:0061599">
    <property type="term" value="F:molybdopterin molybdotransferase activity"/>
    <property type="evidence" value="ECO:0007669"/>
    <property type="project" value="UniProtKB-UniRule"/>
</dbReference>
<dbReference type="UniPathway" id="UPA00344"/>
<evidence type="ECO:0000256" key="2">
    <source>
        <dbReference type="ARBA" id="ARBA00002901"/>
    </source>
</evidence>
<dbReference type="NCBIfam" id="TIGR00177">
    <property type="entry name" value="molyb_syn"/>
    <property type="match status" value="1"/>
</dbReference>
<gene>
    <name evidence="13" type="ORF">F8O03_06455</name>
</gene>
<dbReference type="FunFam" id="3.40.980.10:FF:000004">
    <property type="entry name" value="Molybdopterin molybdenumtransferase"/>
    <property type="match status" value="1"/>
</dbReference>
<dbReference type="Gene3D" id="3.90.105.10">
    <property type="entry name" value="Molybdopterin biosynthesis moea protein, domain 2"/>
    <property type="match status" value="1"/>
</dbReference>
<dbReference type="SUPFAM" id="SSF53218">
    <property type="entry name" value="Molybdenum cofactor biosynthesis proteins"/>
    <property type="match status" value="1"/>
</dbReference>
<evidence type="ECO:0000259" key="12">
    <source>
        <dbReference type="SMART" id="SM00852"/>
    </source>
</evidence>
<accession>A0A7J5B385</accession>
<dbReference type="SMART" id="SM00852">
    <property type="entry name" value="MoCF_biosynth"/>
    <property type="match status" value="1"/>
</dbReference>
<keyword evidence="5 11" id="KW-0500">Molybdenum</keyword>
<feature type="domain" description="MoaB/Mog" evidence="12">
    <location>
        <begin position="179"/>
        <end position="325"/>
    </location>
</feature>
<dbReference type="Pfam" id="PF03453">
    <property type="entry name" value="MoeA_N"/>
    <property type="match status" value="1"/>
</dbReference>
<dbReference type="Pfam" id="PF00994">
    <property type="entry name" value="MoCF_biosynth"/>
    <property type="match status" value="1"/>
</dbReference>
<dbReference type="InterPro" id="IPR036135">
    <property type="entry name" value="MoeA_linker/N_sf"/>
</dbReference>
<comment type="caution">
    <text evidence="13">The sequence shown here is derived from an EMBL/GenBank/DDBJ whole genome shotgun (WGS) entry which is preliminary data.</text>
</comment>
<name>A0A7J5B385_9MICO</name>
<evidence type="ECO:0000256" key="1">
    <source>
        <dbReference type="ARBA" id="ARBA00001946"/>
    </source>
</evidence>
<evidence type="ECO:0000256" key="9">
    <source>
        <dbReference type="ARBA" id="ARBA00023150"/>
    </source>
</evidence>
<comment type="cofactor">
    <cofactor evidence="1 11">
        <name>Mg(2+)</name>
        <dbReference type="ChEBI" id="CHEBI:18420"/>
    </cofactor>
</comment>
<keyword evidence="7 11" id="KW-0479">Metal-binding</keyword>
<evidence type="ECO:0000313" key="14">
    <source>
        <dbReference type="Proteomes" id="UP000490386"/>
    </source>
</evidence>
<dbReference type="CDD" id="cd00887">
    <property type="entry name" value="MoeA"/>
    <property type="match status" value="1"/>
</dbReference>
<evidence type="ECO:0000256" key="6">
    <source>
        <dbReference type="ARBA" id="ARBA00022679"/>
    </source>
</evidence>
<dbReference type="NCBIfam" id="NF045515">
    <property type="entry name" value="Glp_gephyrin"/>
    <property type="match status" value="1"/>
</dbReference>
<dbReference type="FunFam" id="2.170.190.11:FF:000004">
    <property type="entry name" value="Molybdopterin molybdenumtransferase"/>
    <property type="match status" value="1"/>
</dbReference>
<dbReference type="Gene3D" id="3.40.980.10">
    <property type="entry name" value="MoaB/Mog-like domain"/>
    <property type="match status" value="1"/>
</dbReference>
<dbReference type="InterPro" id="IPR005111">
    <property type="entry name" value="MoeA_C_domain_IV"/>
</dbReference>
<dbReference type="PANTHER" id="PTHR10192">
    <property type="entry name" value="MOLYBDOPTERIN BIOSYNTHESIS PROTEIN"/>
    <property type="match status" value="1"/>
</dbReference>
<evidence type="ECO:0000256" key="5">
    <source>
        <dbReference type="ARBA" id="ARBA00022505"/>
    </source>
</evidence>
<evidence type="ECO:0000256" key="3">
    <source>
        <dbReference type="ARBA" id="ARBA00005046"/>
    </source>
</evidence>
<dbReference type="EMBL" id="WBJX01000002">
    <property type="protein sequence ID" value="KAB1638055.1"/>
    <property type="molecule type" value="Genomic_DNA"/>
</dbReference>
<evidence type="ECO:0000256" key="7">
    <source>
        <dbReference type="ARBA" id="ARBA00022723"/>
    </source>
</evidence>
<dbReference type="Proteomes" id="UP000490386">
    <property type="component" value="Unassembled WGS sequence"/>
</dbReference>
<dbReference type="GO" id="GO:0006777">
    <property type="term" value="P:Mo-molybdopterin cofactor biosynthetic process"/>
    <property type="evidence" value="ECO:0007669"/>
    <property type="project" value="UniProtKB-UniRule"/>
</dbReference>